<proteinExistence type="predicted"/>
<feature type="region of interest" description="Disordered" evidence="1">
    <location>
        <begin position="117"/>
        <end position="144"/>
    </location>
</feature>
<dbReference type="Proteomes" id="UP001376459">
    <property type="component" value="Unassembled WGS sequence"/>
</dbReference>
<evidence type="ECO:0000313" key="2">
    <source>
        <dbReference type="EMBL" id="MEJ8671923.1"/>
    </source>
</evidence>
<sequence length="144" mass="15905">MIHSNKPELSFEVGANHLHGVLRADQIRRDTLMQLVATWGDPDARDEILDALDELAAVVSGVSREGELDAALEQVEDVASMDTAHTEVGSHDMRRLLAEATEVERVTSRFLTRGASLIKHPTHKATRDHLAANPLPEQQDRRSA</sequence>
<evidence type="ECO:0000256" key="1">
    <source>
        <dbReference type="SAM" id="MobiDB-lite"/>
    </source>
</evidence>
<keyword evidence="3" id="KW-1185">Reference proteome</keyword>
<protein>
    <submittedName>
        <fullName evidence="2">Uncharacterized protein</fullName>
    </submittedName>
</protein>
<name>A0ABU8USP7_9ACTN</name>
<comment type="caution">
    <text evidence="2">The sequence shown here is derived from an EMBL/GenBank/DDBJ whole genome shotgun (WGS) entry which is preliminary data.</text>
</comment>
<accession>A0ABU8USP7</accession>
<reference evidence="2 3" key="1">
    <citation type="submission" date="2024-03" db="EMBL/GenBank/DDBJ databases">
        <title>Novel Streptomyces species of biotechnological and ecological value are a feature of Machair soil.</title>
        <authorList>
            <person name="Prole J.R."/>
            <person name="Goodfellow M."/>
            <person name="Allenby N."/>
            <person name="Ward A.C."/>
        </authorList>
    </citation>
    <scope>NUCLEOTIDE SEQUENCE [LARGE SCALE GENOMIC DNA]</scope>
    <source>
        <strain evidence="2 3">MS1.AVA.1</strain>
    </source>
</reference>
<dbReference type="EMBL" id="JBBKAK010000001">
    <property type="protein sequence ID" value="MEJ8671923.1"/>
    <property type="molecule type" value="Genomic_DNA"/>
</dbReference>
<organism evidence="2 3">
    <name type="scientific">Streptomyces machairae</name>
    <dbReference type="NCBI Taxonomy" id="3134109"/>
    <lineage>
        <taxon>Bacteria</taxon>
        <taxon>Bacillati</taxon>
        <taxon>Actinomycetota</taxon>
        <taxon>Actinomycetes</taxon>
        <taxon>Kitasatosporales</taxon>
        <taxon>Streptomycetaceae</taxon>
        <taxon>Streptomyces</taxon>
    </lineage>
</organism>
<gene>
    <name evidence="2" type="ORF">WKI71_36835</name>
</gene>
<evidence type="ECO:0000313" key="3">
    <source>
        <dbReference type="Proteomes" id="UP001376459"/>
    </source>
</evidence>